<evidence type="ECO:0000256" key="6">
    <source>
        <dbReference type="SAM" id="Phobius"/>
    </source>
</evidence>
<evidence type="ECO:0000313" key="7">
    <source>
        <dbReference type="EMBL" id="NDY90962.1"/>
    </source>
</evidence>
<feature type="transmembrane region" description="Helical" evidence="6">
    <location>
        <begin position="20"/>
        <end position="39"/>
    </location>
</feature>
<feature type="transmembrane region" description="Helical" evidence="6">
    <location>
        <begin position="122"/>
        <end position="139"/>
    </location>
</feature>
<dbReference type="Pfam" id="PF01810">
    <property type="entry name" value="LysE"/>
    <property type="match status" value="1"/>
</dbReference>
<dbReference type="Proteomes" id="UP000484255">
    <property type="component" value="Unassembled WGS sequence"/>
</dbReference>
<evidence type="ECO:0000256" key="2">
    <source>
        <dbReference type="ARBA" id="ARBA00022475"/>
    </source>
</evidence>
<comment type="caution">
    <text evidence="7">The sequence shown here is derived from an EMBL/GenBank/DDBJ whole genome shotgun (WGS) entry which is preliminary data.</text>
</comment>
<feature type="transmembrane region" description="Helical" evidence="6">
    <location>
        <begin position="81"/>
        <end position="101"/>
    </location>
</feature>
<reference evidence="7 8" key="1">
    <citation type="submission" date="2020-02" db="EMBL/GenBank/DDBJ databases">
        <title>Ideonella bacterium strain TBM-1.</title>
        <authorList>
            <person name="Chen W.-M."/>
        </authorList>
    </citation>
    <scope>NUCLEOTIDE SEQUENCE [LARGE SCALE GENOMIC DNA]</scope>
    <source>
        <strain evidence="7 8">TBM-1</strain>
    </source>
</reference>
<keyword evidence="5 6" id="KW-0472">Membrane</keyword>
<keyword evidence="2" id="KW-1003">Cell membrane</keyword>
<evidence type="ECO:0000256" key="3">
    <source>
        <dbReference type="ARBA" id="ARBA00022692"/>
    </source>
</evidence>
<feature type="transmembrane region" description="Helical" evidence="6">
    <location>
        <begin position="191"/>
        <end position="216"/>
    </location>
</feature>
<dbReference type="GO" id="GO:0015171">
    <property type="term" value="F:amino acid transmembrane transporter activity"/>
    <property type="evidence" value="ECO:0007669"/>
    <property type="project" value="TreeGrafter"/>
</dbReference>
<gene>
    <name evidence="7" type="ORF">G3A44_07110</name>
</gene>
<feature type="transmembrane region" description="Helical" evidence="6">
    <location>
        <begin position="159"/>
        <end position="179"/>
    </location>
</feature>
<protein>
    <submittedName>
        <fullName evidence="7">Amino acid transporter</fullName>
    </submittedName>
</protein>
<keyword evidence="3 6" id="KW-0812">Transmembrane</keyword>
<evidence type="ECO:0000313" key="8">
    <source>
        <dbReference type="Proteomes" id="UP000484255"/>
    </source>
</evidence>
<sequence length="218" mass="22508">MSDWIPSTLPAGTAGSAALQGFLLCLGLIVAIGAQNAFVLRQGLRREHVGLLAALCSASDALLIAAGVAGVAGLVAAHPGLSRWMAVAGMLFLLAYGLQAWRRAWHGESMAVAAGPGLSRRAAVLQLAGFTLLNPHVYLDTVLLMGSVGAQWPGPTERTAFVAGAALASTLWFHGLAYGARAMAGWFARPVAWRVLDTVIGAMMLALCAGLLPLALGR</sequence>
<proteinExistence type="predicted"/>
<dbReference type="PANTHER" id="PTHR30086:SF20">
    <property type="entry name" value="ARGININE EXPORTER PROTEIN ARGO-RELATED"/>
    <property type="match status" value="1"/>
</dbReference>
<dbReference type="EMBL" id="JAAGOH010000006">
    <property type="protein sequence ID" value="NDY90962.1"/>
    <property type="molecule type" value="Genomic_DNA"/>
</dbReference>
<accession>A0A7C9TJ75</accession>
<dbReference type="RefSeq" id="WP_163456817.1">
    <property type="nucleotide sequence ID" value="NZ_JAAGOH010000006.1"/>
</dbReference>
<dbReference type="PANTHER" id="PTHR30086">
    <property type="entry name" value="ARGININE EXPORTER PROTEIN ARGO"/>
    <property type="match status" value="1"/>
</dbReference>
<evidence type="ECO:0000256" key="5">
    <source>
        <dbReference type="ARBA" id="ARBA00023136"/>
    </source>
</evidence>
<keyword evidence="8" id="KW-1185">Reference proteome</keyword>
<organism evidence="7 8">
    <name type="scientific">Ideonella livida</name>
    <dbReference type="NCBI Taxonomy" id="2707176"/>
    <lineage>
        <taxon>Bacteria</taxon>
        <taxon>Pseudomonadati</taxon>
        <taxon>Pseudomonadota</taxon>
        <taxon>Betaproteobacteria</taxon>
        <taxon>Burkholderiales</taxon>
        <taxon>Sphaerotilaceae</taxon>
        <taxon>Ideonella</taxon>
    </lineage>
</organism>
<dbReference type="GO" id="GO:0005886">
    <property type="term" value="C:plasma membrane"/>
    <property type="evidence" value="ECO:0007669"/>
    <property type="project" value="UniProtKB-SubCell"/>
</dbReference>
<dbReference type="AlphaFoldDB" id="A0A7C9TJ75"/>
<name>A0A7C9TJ75_9BURK</name>
<comment type="subcellular location">
    <subcellularLocation>
        <location evidence="1">Cell membrane</location>
        <topology evidence="1">Multi-pass membrane protein</topology>
    </subcellularLocation>
</comment>
<keyword evidence="4 6" id="KW-1133">Transmembrane helix</keyword>
<feature type="transmembrane region" description="Helical" evidence="6">
    <location>
        <begin position="51"/>
        <end position="75"/>
    </location>
</feature>
<evidence type="ECO:0000256" key="4">
    <source>
        <dbReference type="ARBA" id="ARBA00022989"/>
    </source>
</evidence>
<dbReference type="InterPro" id="IPR001123">
    <property type="entry name" value="LeuE-type"/>
</dbReference>
<evidence type="ECO:0000256" key="1">
    <source>
        <dbReference type="ARBA" id="ARBA00004651"/>
    </source>
</evidence>